<dbReference type="GO" id="GO:0003677">
    <property type="term" value="F:DNA binding"/>
    <property type="evidence" value="ECO:0007669"/>
    <property type="project" value="InterPro"/>
</dbReference>
<dbReference type="InterPro" id="IPR001739">
    <property type="entry name" value="Methyl_CpG_DNA-bd"/>
</dbReference>
<dbReference type="GO" id="GO:0010369">
    <property type="term" value="C:chromocenter"/>
    <property type="evidence" value="ECO:0007669"/>
    <property type="project" value="TreeGrafter"/>
</dbReference>
<dbReference type="InterPro" id="IPR000313">
    <property type="entry name" value="PWWP_dom"/>
</dbReference>
<dbReference type="Proteomes" id="UP000887568">
    <property type="component" value="Unplaced"/>
</dbReference>
<dbReference type="EnsemblMetazoa" id="XM_038190521.1">
    <property type="protein sequence ID" value="XP_038046449.1"/>
    <property type="gene ID" value="LOC119720713"/>
</dbReference>
<dbReference type="PANTHER" id="PTHR16112">
    <property type="entry name" value="METHYL-CPG BINDING PROTEIN, DROSOPHILA"/>
    <property type="match status" value="1"/>
</dbReference>
<feature type="compositionally biased region" description="Basic and acidic residues" evidence="1">
    <location>
        <begin position="2403"/>
        <end position="2412"/>
    </location>
</feature>
<feature type="compositionally biased region" description="Basic and acidic residues" evidence="1">
    <location>
        <begin position="1357"/>
        <end position="1367"/>
    </location>
</feature>
<feature type="compositionally biased region" description="Basic and acidic residues" evidence="1">
    <location>
        <begin position="1882"/>
        <end position="1910"/>
    </location>
</feature>
<feature type="region of interest" description="Disordered" evidence="1">
    <location>
        <begin position="616"/>
        <end position="682"/>
    </location>
</feature>
<dbReference type="GeneID" id="119720713"/>
<feature type="compositionally biased region" description="Polar residues" evidence="1">
    <location>
        <begin position="2653"/>
        <end position="2683"/>
    </location>
</feature>
<feature type="region of interest" description="Disordered" evidence="1">
    <location>
        <begin position="2875"/>
        <end position="2896"/>
    </location>
</feature>
<feature type="region of interest" description="Disordered" evidence="1">
    <location>
        <begin position="2910"/>
        <end position="2938"/>
    </location>
</feature>
<feature type="compositionally biased region" description="Basic and acidic residues" evidence="1">
    <location>
        <begin position="2057"/>
        <end position="2114"/>
    </location>
</feature>
<feature type="compositionally biased region" description="Polar residues" evidence="1">
    <location>
        <begin position="1206"/>
        <end position="1220"/>
    </location>
</feature>
<evidence type="ECO:0000259" key="3">
    <source>
        <dbReference type="PROSITE" id="PS50982"/>
    </source>
</evidence>
<feature type="compositionally biased region" description="Basic and acidic residues" evidence="1">
    <location>
        <begin position="2325"/>
        <end position="2348"/>
    </location>
</feature>
<feature type="region of interest" description="Disordered" evidence="1">
    <location>
        <begin position="1583"/>
        <end position="2178"/>
    </location>
</feature>
<feature type="compositionally biased region" description="Basic and acidic residues" evidence="1">
    <location>
        <begin position="1982"/>
        <end position="2042"/>
    </location>
</feature>
<feature type="domain" description="PWWP" evidence="2">
    <location>
        <begin position="2817"/>
        <end position="2876"/>
    </location>
</feature>
<dbReference type="PROSITE" id="PS50982">
    <property type="entry name" value="MBD"/>
    <property type="match status" value="1"/>
</dbReference>
<feature type="compositionally biased region" description="Low complexity" evidence="1">
    <location>
        <begin position="221"/>
        <end position="231"/>
    </location>
</feature>
<dbReference type="CDD" id="cd20141">
    <property type="entry name" value="PWWP_MBD5"/>
    <property type="match status" value="1"/>
</dbReference>
<feature type="region of interest" description="Disordered" evidence="1">
    <location>
        <begin position="1311"/>
        <end position="1436"/>
    </location>
</feature>
<feature type="compositionally biased region" description="Basic and acidic residues" evidence="1">
    <location>
        <begin position="425"/>
        <end position="439"/>
    </location>
</feature>
<feature type="compositionally biased region" description="Basic and acidic residues" evidence="1">
    <location>
        <begin position="2530"/>
        <end position="2539"/>
    </location>
</feature>
<proteinExistence type="predicted"/>
<feature type="compositionally biased region" description="Basic and acidic residues" evidence="1">
    <location>
        <begin position="1629"/>
        <end position="1646"/>
    </location>
</feature>
<evidence type="ECO:0000313" key="5">
    <source>
        <dbReference type="Proteomes" id="UP000887568"/>
    </source>
</evidence>
<dbReference type="PANTHER" id="PTHR16112:SF16">
    <property type="entry name" value="SIX-BANDED, ISOFORM H"/>
    <property type="match status" value="1"/>
</dbReference>
<feature type="compositionally biased region" description="Polar residues" evidence="1">
    <location>
        <begin position="1368"/>
        <end position="1378"/>
    </location>
</feature>
<feature type="compositionally biased region" description="Polar residues" evidence="1">
    <location>
        <begin position="2351"/>
        <end position="2360"/>
    </location>
</feature>
<feature type="compositionally biased region" description="Polar residues" evidence="1">
    <location>
        <begin position="1086"/>
        <end position="1098"/>
    </location>
</feature>
<feature type="compositionally biased region" description="Acidic residues" evidence="1">
    <location>
        <begin position="1911"/>
        <end position="1923"/>
    </location>
</feature>
<feature type="compositionally biased region" description="Polar residues" evidence="1">
    <location>
        <begin position="645"/>
        <end position="666"/>
    </location>
</feature>
<protein>
    <recommendedName>
        <fullName evidence="6">MBD domain-containing protein</fullName>
    </recommendedName>
</protein>
<name>A0A913Z3S3_PATMI</name>
<dbReference type="GO" id="GO:0005634">
    <property type="term" value="C:nucleus"/>
    <property type="evidence" value="ECO:0007669"/>
    <property type="project" value="TreeGrafter"/>
</dbReference>
<evidence type="ECO:0000259" key="2">
    <source>
        <dbReference type="PROSITE" id="PS50812"/>
    </source>
</evidence>
<feature type="compositionally biased region" description="Polar residues" evidence="1">
    <location>
        <begin position="2153"/>
        <end position="2164"/>
    </location>
</feature>
<feature type="region of interest" description="Disordered" evidence="1">
    <location>
        <begin position="2524"/>
        <end position="2591"/>
    </location>
</feature>
<accession>A0A913Z3S3</accession>
<evidence type="ECO:0000256" key="1">
    <source>
        <dbReference type="SAM" id="MobiDB-lite"/>
    </source>
</evidence>
<dbReference type="GO" id="GO:0003682">
    <property type="term" value="F:chromatin binding"/>
    <property type="evidence" value="ECO:0007669"/>
    <property type="project" value="TreeGrafter"/>
</dbReference>
<feature type="region of interest" description="Disordered" evidence="1">
    <location>
        <begin position="2388"/>
        <end position="2419"/>
    </location>
</feature>
<feature type="compositionally biased region" description="Basic and acidic residues" evidence="1">
    <location>
        <begin position="2724"/>
        <end position="2744"/>
    </location>
</feature>
<feature type="region of interest" description="Disordered" evidence="1">
    <location>
        <begin position="897"/>
        <end position="924"/>
    </location>
</feature>
<feature type="region of interest" description="Disordered" evidence="1">
    <location>
        <begin position="1001"/>
        <end position="1102"/>
    </location>
</feature>
<feature type="region of interest" description="Disordered" evidence="1">
    <location>
        <begin position="136"/>
        <end position="157"/>
    </location>
</feature>
<feature type="region of interest" description="Disordered" evidence="1">
    <location>
        <begin position="424"/>
        <end position="463"/>
    </location>
</feature>
<feature type="compositionally biased region" description="Low complexity" evidence="1">
    <location>
        <begin position="493"/>
        <end position="504"/>
    </location>
</feature>
<feature type="compositionally biased region" description="Polar residues" evidence="1">
    <location>
        <begin position="1619"/>
        <end position="1628"/>
    </location>
</feature>
<feature type="region of interest" description="Disordered" evidence="1">
    <location>
        <begin position="221"/>
        <end position="334"/>
    </location>
</feature>
<feature type="compositionally biased region" description="Acidic residues" evidence="1">
    <location>
        <begin position="1680"/>
        <end position="1694"/>
    </location>
</feature>
<dbReference type="SMART" id="SM00391">
    <property type="entry name" value="MBD"/>
    <property type="match status" value="1"/>
</dbReference>
<feature type="region of interest" description="Disordered" evidence="1">
    <location>
        <begin position="2325"/>
        <end position="2370"/>
    </location>
</feature>
<feature type="region of interest" description="Disordered" evidence="1">
    <location>
        <begin position="493"/>
        <end position="518"/>
    </location>
</feature>
<feature type="region of interest" description="Disordered" evidence="1">
    <location>
        <begin position="2609"/>
        <end position="2750"/>
    </location>
</feature>
<feature type="compositionally biased region" description="Polar residues" evidence="1">
    <location>
        <begin position="310"/>
        <end position="320"/>
    </location>
</feature>
<feature type="compositionally biased region" description="Basic and acidic residues" evidence="1">
    <location>
        <begin position="1272"/>
        <end position="1281"/>
    </location>
</feature>
<reference evidence="4" key="1">
    <citation type="submission" date="2022-11" db="UniProtKB">
        <authorList>
            <consortium name="EnsemblMetazoa"/>
        </authorList>
    </citation>
    <scope>IDENTIFICATION</scope>
</reference>
<feature type="domain" description="MBD" evidence="3">
    <location>
        <begin position="15"/>
        <end position="86"/>
    </location>
</feature>
<organism evidence="4 5">
    <name type="scientific">Patiria miniata</name>
    <name type="common">Bat star</name>
    <name type="synonym">Asterina miniata</name>
    <dbReference type="NCBI Taxonomy" id="46514"/>
    <lineage>
        <taxon>Eukaryota</taxon>
        <taxon>Metazoa</taxon>
        <taxon>Echinodermata</taxon>
        <taxon>Eleutherozoa</taxon>
        <taxon>Asterozoa</taxon>
        <taxon>Asteroidea</taxon>
        <taxon>Valvatacea</taxon>
        <taxon>Valvatida</taxon>
        <taxon>Asterinidae</taxon>
        <taxon>Patiria</taxon>
    </lineage>
</organism>
<dbReference type="PROSITE" id="PS50812">
    <property type="entry name" value="PWWP"/>
    <property type="match status" value="1"/>
</dbReference>
<dbReference type="SUPFAM" id="SSF63748">
    <property type="entry name" value="Tudor/PWWP/MBT"/>
    <property type="match status" value="1"/>
</dbReference>
<keyword evidence="5" id="KW-1185">Reference proteome</keyword>
<dbReference type="Gene3D" id="2.30.30.140">
    <property type="match status" value="1"/>
</dbReference>
<feature type="compositionally biased region" description="Basic and acidic residues" evidence="1">
    <location>
        <begin position="1145"/>
        <end position="1157"/>
    </location>
</feature>
<feature type="region of interest" description="Disordered" evidence="1">
    <location>
        <begin position="1127"/>
        <end position="1172"/>
    </location>
</feature>
<evidence type="ECO:0008006" key="6">
    <source>
        <dbReference type="Google" id="ProtNLM"/>
    </source>
</evidence>
<dbReference type="Pfam" id="PF00855">
    <property type="entry name" value="PWWP"/>
    <property type="match status" value="1"/>
</dbReference>
<feature type="compositionally biased region" description="Basic and acidic residues" evidence="1">
    <location>
        <begin position="1820"/>
        <end position="1864"/>
    </location>
</feature>
<dbReference type="SMART" id="SM00293">
    <property type="entry name" value="PWWP"/>
    <property type="match status" value="1"/>
</dbReference>
<feature type="compositionally biased region" description="Polar residues" evidence="1">
    <location>
        <begin position="1005"/>
        <end position="1016"/>
    </location>
</feature>
<evidence type="ECO:0000313" key="4">
    <source>
        <dbReference type="EnsemblMetazoa" id="XP_038046449.1"/>
    </source>
</evidence>
<sequence>MNPERQIYMNAAMAGSDQGLGYTTVPMGWNRTIWGDGSVVYVSPSGHLLHCAEDLQRYLLAEGTCKCGLECPLIIDRVFNFNPRVPARPKLPSDVLVGSQLNALCKHRNKLVAMAIGLQGNEETLANIGPPGGVSVFGRSKGSKRSRSKSKPERAVDFQPQNLSASQVLALQGGHVHQIPGFANFMPSLKSVPFEHQLQQHSIESQQRQIQMHLLQMQHQDLMQQHQQMQHQLHHQHRQTPMQRRSQEVESLHSPVEQYSLEQRSGKRLHSSPPSSCPKRPPSNSGSAGSQSAPTSASPHSTTPRCSKSPRLSSELTSPSSKERQPLHGHSLLPLPFHGETHQLIVDGQTLAIHPDACAPSVIPLLSNMYHAQNRASLNAANVSNSQALFANHNDEVFFMQDGSRKGPSRTVHDSVEVPTCQAEDTNKLESKSPVRNLKDNTPSPIINKPVTMHSTKPDKKPTVGNMTLQQIFKQSLEGSAFPASSLLSAAARAQLAKQPQSPDSPSPHHAGDLMSGMGLFNKMSSNLTSKDTKLELAALPSNKGSQFSASRKHVAKSTNIDVVHSSEMNVKGTASAPQQTDESPIQCLENAVQNLKDHPSTLKPAVSAVDVFSPEVTQDSSACRKRLSTDAEETMEKSVKRQRLQSSDSVGSQTKQSEAAMSTHQVPAINSDKPLSMHHHDTTKVTGSYNVVCSTGKATSSSKHPTAENAELARWQQQQQEWYANMLRVKQHHESGNMPVEHFPPGSQVRPPQIRSRGLQELQYIAMGGNPPPRMQTMQQHPHVGHMHRFPNHFTNPQFNPHQANMMHHIHRMQMPFRMDHPVDPLDPNIAQNPSMCNSNILQSMLQQQQQLQQLGMLPPGNFQHPVHHISPVHHLDPSQHIPVAQADVPSLPQAHVHGQDTTNPGAMPQHKKGAKPVRGASTSTSTALTCTVDIDDEEPKDAAYWVKAASKSGGVKKVKDILAMTRSLQKHNSEAGQVEAIFQAVLDSASGGMKVIIKEGTRSQEGVQSGSADNNQEKETDAPPKAAIESTDRSDSMCEVSEQSSVSPSPAQQNAVEPDFEVQDESSDDLLNADAVERPCGESLDQTSELDIPTSQDDFRKAQNLSELSVTQMESNPDTAILKTQDLESVSLDGDEIPCPTRSEGDHMASPIHDETELEPEGSSKVPHQDNVQVITCDKMYTEGHGLGSDEISEWVSPPVEDTCTVSDQVQSITSTDQPIEFPDSPQPAICQSTKLSGEHKRKSTDIKDSKSDDDELQEHVSLSFDLSEDESKVQSDVKDGEEDPPQDQLLEHAGEVRTVLNEHGCSVHEIEPNANYPENPTSDTIGKMDMEDISDGSYDMASLDEENTDPPQTDQRETVVDQVKEVQSTGGQSHTCELKGNVGTHPPLVAGGKDSSDVIVDLLKEEKSPHTSSSLPPSDPQVDTAKSSVKDQRVDETAVKFSQEITSVQHSNDTGNDITVLVSGDMVAGSDMDYTGEVMESKELNSSPDTEVERQGKPVTVQEHEQMDTDAPVVSQIVQQEQALDFQPIDSNIKHHVVMDNQPLDSTVDSEVIQNNPLAGNIPIEQDAINHNQLVDQDSMLGSKVSAQKQQVEGKPGSSEPVIQADQQDAARDSEVVTQGQSIDSESMKQDPNEDDLPRKQDSTEEDLSMTQVPTEDGLPMNQDPTEEDLPMKQDLTEEDLSMNQDPNEDDLPMKQDLTAEDLSMKQDPNEDDLPMKQDLTAEDLSMNQDPNEDDLSMKQDSTEEDLSVTQFPTEDGLPMIQDPSEQVLPMKQDLTEEDLPMKQDPNGDLPMKPDSTEDLPMKQDPTEEDLPMKQVPTEKDLPMKQDTNEEDLPLKQDPIEGELSLKQDPIEGELSMKQDSTEDELPTCMTKDPTEEDLPMKQDPTEEDQPMKRDPNEGDISMKQDPTEGDISMEQDSSEYDLPINQNPDEDDQLMTQNLNADQPIKQDSNEDDLPIPMTLDPTEDNLPIKQDTDEEDLPMKQDLTEDDHPIKQDSNDDQPTKHVPTEEDQPIKKDPIEDEQSVSKDSNKNDLPMKQDTNEGQPMKLNLTEDDWPIKHGSNEDDQPMKQDPTEEDQPMKRDSNEEDEPVKQDPIKEHQQMRKNSNEEHQPMKQDPTTSLDSEQQMDTEPVQQDLENVNHPVTQDPVVDNEQVQQDKPVNQDNKMDDNTMDFGSQPMDIQPVKQFQCLDNEPLEQDHTVADEEVEHDLSVSKGAVEQMHQMDFDQVKQDQDSSVESEPVTQDQLSELMKEVASTEESVKQCHSDNSESLRLDHLENLEIEEKFADRKTVKQHVVDICDNGSSKISEAVYVDLVTSSSFKQDHVVKHESDEQEKLTSVDHGTTDEVHVGSNEQFTQQDTDMPDDTEKSEPVKKDCFAHINLMGQDAQKTTELKVQSLPGKAETSKQSEDPHNQTVDCEPVFGDQLIDGEALKEDKTELVQEDNVDKSLVCMRPDSSREDRDLRPSQVIEVTTCINKTLSSDQDEESPDKSSSNMSLAKLENTLSYSNNPFDGLHTVETQSLETQDADLASERTPEQDHIPSGALLGIQNVPESECFMPPEGDSHHPAADSEAEESTVPDTQCPSEGLEHNLPVCSSVQRLTEKSTLVQANISSEAPLENLASSESRSESSPVIVNGPPYVNVDPPGEEPAPETTSQTEMTAASGQHSLSETPKESPSPQGSTQHRESPTPNGVLESEHLNDIPMDSAVVENQPDKLTYQGTSKGEKQSTSDDERENRENKPLTDEPPVQEICTVKRESNLKRGVSDTQKAVLSAKEAGLKKERLVQEAPTRVLRGNVRADPSTDLTASMFPRHLEIGDLVWGPIRGYPSWPGKLVSETEVRGRSRREEGKMWVRWFGDHSCSQVEPEKLKTLSEGLEAHHSARQSYRSRGRRMNSTLEAAIQEAMNELDKKMEQAKGTKSKSVPKSSRPKTRCKRLR</sequence>
<feature type="compositionally biased region" description="Basic residues" evidence="1">
    <location>
        <begin position="2928"/>
        <end position="2938"/>
    </location>
</feature>
<dbReference type="OrthoDB" id="641149at2759"/>
<feature type="compositionally biased region" description="Acidic residues" evidence="1">
    <location>
        <begin position="1060"/>
        <end position="1070"/>
    </location>
</feature>
<feature type="region of interest" description="Disordered" evidence="1">
    <location>
        <begin position="1185"/>
        <end position="1296"/>
    </location>
</feature>
<feature type="compositionally biased region" description="Low complexity" evidence="1">
    <location>
        <begin position="1041"/>
        <end position="1054"/>
    </location>
</feature>
<dbReference type="RefSeq" id="XP_038046449.1">
    <property type="nucleotide sequence ID" value="XM_038190521.1"/>
</dbReference>
<feature type="compositionally biased region" description="Polar residues" evidence="1">
    <location>
        <begin position="2117"/>
        <end position="2144"/>
    </location>
</feature>
<feature type="compositionally biased region" description="Low complexity" evidence="1">
    <location>
        <begin position="282"/>
        <end position="304"/>
    </location>
</feature>